<dbReference type="Gene3D" id="3.40.225.10">
    <property type="entry name" value="Class II aldolase/adducin N-terminal domain"/>
    <property type="match status" value="1"/>
</dbReference>
<gene>
    <name evidence="4" type="ORF">ITP53_06925</name>
</gene>
<dbReference type="Pfam" id="PF00596">
    <property type="entry name" value="Aldolase_II"/>
    <property type="match status" value="1"/>
</dbReference>
<dbReference type="AlphaFoldDB" id="A0A931A3E4"/>
<dbReference type="Proteomes" id="UP000605361">
    <property type="component" value="Unassembled WGS sequence"/>
</dbReference>
<evidence type="ECO:0000256" key="1">
    <source>
        <dbReference type="ARBA" id="ARBA00022723"/>
    </source>
</evidence>
<evidence type="ECO:0000256" key="2">
    <source>
        <dbReference type="ARBA" id="ARBA00023239"/>
    </source>
</evidence>
<dbReference type="PANTHER" id="PTHR22789">
    <property type="entry name" value="FUCULOSE PHOSPHATE ALDOLASE"/>
    <property type="match status" value="1"/>
</dbReference>
<keyword evidence="1" id="KW-0479">Metal-binding</keyword>
<proteinExistence type="predicted"/>
<keyword evidence="5" id="KW-1185">Reference proteome</keyword>
<name>A0A931A3E4_9ACTN</name>
<dbReference type="SUPFAM" id="SSF53639">
    <property type="entry name" value="AraD/HMP-PK domain-like"/>
    <property type="match status" value="1"/>
</dbReference>
<keyword evidence="2" id="KW-0456">Lyase</keyword>
<organism evidence="4 5">
    <name type="scientific">Nonomuraea cypriaca</name>
    <dbReference type="NCBI Taxonomy" id="1187855"/>
    <lineage>
        <taxon>Bacteria</taxon>
        <taxon>Bacillati</taxon>
        <taxon>Actinomycetota</taxon>
        <taxon>Actinomycetes</taxon>
        <taxon>Streptosporangiales</taxon>
        <taxon>Streptosporangiaceae</taxon>
        <taxon>Nonomuraea</taxon>
    </lineage>
</organism>
<reference evidence="4" key="1">
    <citation type="submission" date="2020-11" db="EMBL/GenBank/DDBJ databases">
        <title>Whole-genome analyses of Nonomuraea sp. K274.</title>
        <authorList>
            <person name="Veyisoglu A."/>
        </authorList>
    </citation>
    <scope>NUCLEOTIDE SEQUENCE</scope>
    <source>
        <strain evidence="4">K274</strain>
    </source>
</reference>
<dbReference type="InterPro" id="IPR050197">
    <property type="entry name" value="Aldolase_class_II_sugar_metab"/>
</dbReference>
<dbReference type="GO" id="GO:0016832">
    <property type="term" value="F:aldehyde-lyase activity"/>
    <property type="evidence" value="ECO:0007669"/>
    <property type="project" value="TreeGrafter"/>
</dbReference>
<evidence type="ECO:0000259" key="3">
    <source>
        <dbReference type="SMART" id="SM01007"/>
    </source>
</evidence>
<dbReference type="RefSeq" id="WP_195894460.1">
    <property type="nucleotide sequence ID" value="NZ_JADOGI010000014.1"/>
</dbReference>
<sequence>MMADELDELRRTVALGCRIVAAAGLTTPLLGHISLRVGPDRVLVRCRGPQERGLLFTTVSDVRLVSLDDEGDVGDGYRLPNEYPIHAEILRARPDIASVLHAHPRSALLGGLAAVPIRPIFGAYDIPAFRLADGGVPVYPHAGLVRTAAAGGELARALGGSAVVLLRGHGVATVGQDVPQVLSHLLALDELLRISVELAQLGAAPSAVTEQDREHLPDLGAAFNEQLLWRHHVGLLELQGLADVG</sequence>
<dbReference type="GO" id="GO:0046872">
    <property type="term" value="F:metal ion binding"/>
    <property type="evidence" value="ECO:0007669"/>
    <property type="project" value="UniProtKB-KW"/>
</dbReference>
<accession>A0A931A3E4</accession>
<dbReference type="InterPro" id="IPR001303">
    <property type="entry name" value="Aldolase_II/adducin_N"/>
</dbReference>
<protein>
    <submittedName>
        <fullName evidence="4">Class II aldolase/adducin family protein</fullName>
    </submittedName>
</protein>
<feature type="domain" description="Class II aldolase/adducin N-terminal" evidence="3">
    <location>
        <begin position="11"/>
        <end position="196"/>
    </location>
</feature>
<evidence type="ECO:0000313" key="4">
    <source>
        <dbReference type="EMBL" id="MBF8185476.1"/>
    </source>
</evidence>
<comment type="caution">
    <text evidence="4">The sequence shown here is derived from an EMBL/GenBank/DDBJ whole genome shotgun (WGS) entry which is preliminary data.</text>
</comment>
<evidence type="ECO:0000313" key="5">
    <source>
        <dbReference type="Proteomes" id="UP000605361"/>
    </source>
</evidence>
<dbReference type="EMBL" id="JADOGI010000014">
    <property type="protein sequence ID" value="MBF8185476.1"/>
    <property type="molecule type" value="Genomic_DNA"/>
</dbReference>
<dbReference type="SMART" id="SM01007">
    <property type="entry name" value="Aldolase_II"/>
    <property type="match status" value="1"/>
</dbReference>
<dbReference type="PANTHER" id="PTHR22789:SF0">
    <property type="entry name" value="3-OXO-TETRONATE 4-PHOSPHATE DECARBOXYLASE-RELATED"/>
    <property type="match status" value="1"/>
</dbReference>
<dbReference type="GO" id="GO:0005829">
    <property type="term" value="C:cytosol"/>
    <property type="evidence" value="ECO:0007669"/>
    <property type="project" value="TreeGrafter"/>
</dbReference>
<dbReference type="InterPro" id="IPR036409">
    <property type="entry name" value="Aldolase_II/adducin_N_sf"/>
</dbReference>
<dbReference type="GO" id="GO:0019323">
    <property type="term" value="P:pentose catabolic process"/>
    <property type="evidence" value="ECO:0007669"/>
    <property type="project" value="TreeGrafter"/>
</dbReference>